<accession>A0A1G9GZB5</accession>
<evidence type="ECO:0000313" key="6">
    <source>
        <dbReference type="Proteomes" id="UP000199053"/>
    </source>
</evidence>
<feature type="domain" description="HTH marR-type" evidence="4">
    <location>
        <begin position="1"/>
        <end position="143"/>
    </location>
</feature>
<dbReference type="Pfam" id="PF01047">
    <property type="entry name" value="MarR"/>
    <property type="match status" value="1"/>
</dbReference>
<dbReference type="Proteomes" id="UP000199053">
    <property type="component" value="Unassembled WGS sequence"/>
</dbReference>
<dbReference type="InterPro" id="IPR023187">
    <property type="entry name" value="Tscrpt_reg_MarR-type_CS"/>
</dbReference>
<proteinExistence type="predicted"/>
<dbReference type="PROSITE" id="PS50995">
    <property type="entry name" value="HTH_MARR_2"/>
    <property type="match status" value="1"/>
</dbReference>
<dbReference type="Gene3D" id="1.10.10.10">
    <property type="entry name" value="Winged helix-like DNA-binding domain superfamily/Winged helix DNA-binding domain"/>
    <property type="match status" value="1"/>
</dbReference>
<name>A0A1G9GZB5_9BACT</name>
<organism evidence="5 6">
    <name type="scientific">Maridesulfovibrio ferrireducens</name>
    <dbReference type="NCBI Taxonomy" id="246191"/>
    <lineage>
        <taxon>Bacteria</taxon>
        <taxon>Pseudomonadati</taxon>
        <taxon>Thermodesulfobacteriota</taxon>
        <taxon>Desulfovibrionia</taxon>
        <taxon>Desulfovibrionales</taxon>
        <taxon>Desulfovibrionaceae</taxon>
        <taxon>Maridesulfovibrio</taxon>
    </lineage>
</organism>
<reference evidence="6" key="1">
    <citation type="submission" date="2016-10" db="EMBL/GenBank/DDBJ databases">
        <authorList>
            <person name="Varghese N."/>
            <person name="Submissions S."/>
        </authorList>
    </citation>
    <scope>NUCLEOTIDE SEQUENCE [LARGE SCALE GENOMIC DNA]</scope>
    <source>
        <strain evidence="6">DSM 16995</strain>
    </source>
</reference>
<evidence type="ECO:0000313" key="5">
    <source>
        <dbReference type="EMBL" id="SDL05623.1"/>
    </source>
</evidence>
<evidence type="ECO:0000259" key="4">
    <source>
        <dbReference type="PROSITE" id="PS50995"/>
    </source>
</evidence>
<dbReference type="GO" id="GO:0003700">
    <property type="term" value="F:DNA-binding transcription factor activity"/>
    <property type="evidence" value="ECO:0007669"/>
    <property type="project" value="InterPro"/>
</dbReference>
<dbReference type="InterPro" id="IPR036388">
    <property type="entry name" value="WH-like_DNA-bd_sf"/>
</dbReference>
<keyword evidence="6" id="KW-1185">Reference proteome</keyword>
<dbReference type="PANTHER" id="PTHR42756:SF2">
    <property type="entry name" value="MARR FAMILY REGULATORY PROTEIN"/>
    <property type="match status" value="1"/>
</dbReference>
<dbReference type="STRING" id="246191.SAMN05660337_1926"/>
<dbReference type="PROSITE" id="PS01117">
    <property type="entry name" value="HTH_MARR_1"/>
    <property type="match status" value="1"/>
</dbReference>
<dbReference type="AlphaFoldDB" id="A0A1G9GZB5"/>
<dbReference type="GO" id="GO:0003677">
    <property type="term" value="F:DNA binding"/>
    <property type="evidence" value="ECO:0007669"/>
    <property type="project" value="UniProtKB-KW"/>
</dbReference>
<evidence type="ECO:0000256" key="3">
    <source>
        <dbReference type="ARBA" id="ARBA00023163"/>
    </source>
</evidence>
<evidence type="ECO:0000256" key="2">
    <source>
        <dbReference type="ARBA" id="ARBA00023125"/>
    </source>
</evidence>
<dbReference type="SMART" id="SM00347">
    <property type="entry name" value="HTH_MARR"/>
    <property type="match status" value="1"/>
</dbReference>
<dbReference type="PRINTS" id="PR00598">
    <property type="entry name" value="HTHMARR"/>
</dbReference>
<dbReference type="RefSeq" id="WP_092160542.1">
    <property type="nucleotide sequence ID" value="NZ_FNGA01000003.1"/>
</dbReference>
<keyword evidence="2" id="KW-0238">DNA-binding</keyword>
<keyword evidence="1" id="KW-0805">Transcription regulation</keyword>
<sequence length="157" mass="18246">MALEQIKKFDQNSPGRRLSIIHRLSMTYLSGPLSQIDIGRGKIPFLMKILCNEGIVQEDLTNYLQIDRAATARALQNLEKEGLVYRKEDREDRRRKLVYPTNKAKSLQANIIGILKNHNEVLFKDFDEKERLLFMGMLNKMVDNLYSHISANEHKDT</sequence>
<protein>
    <submittedName>
        <fullName evidence="5">Transcriptional regulator, MarR family</fullName>
    </submittedName>
</protein>
<evidence type="ECO:0000256" key="1">
    <source>
        <dbReference type="ARBA" id="ARBA00023015"/>
    </source>
</evidence>
<dbReference type="InterPro" id="IPR000835">
    <property type="entry name" value="HTH_MarR-typ"/>
</dbReference>
<keyword evidence="3" id="KW-0804">Transcription</keyword>
<dbReference type="OrthoDB" id="5432259at2"/>
<dbReference type="SUPFAM" id="SSF46785">
    <property type="entry name" value="Winged helix' DNA-binding domain"/>
    <property type="match status" value="1"/>
</dbReference>
<gene>
    <name evidence="5" type="ORF">SAMN05660337_1926</name>
</gene>
<dbReference type="InterPro" id="IPR036390">
    <property type="entry name" value="WH_DNA-bd_sf"/>
</dbReference>
<dbReference type="EMBL" id="FNGA01000003">
    <property type="protein sequence ID" value="SDL05623.1"/>
    <property type="molecule type" value="Genomic_DNA"/>
</dbReference>
<dbReference type="PANTHER" id="PTHR42756">
    <property type="entry name" value="TRANSCRIPTIONAL REGULATOR, MARR"/>
    <property type="match status" value="1"/>
</dbReference>